<dbReference type="EMBL" id="FLUM01000001">
    <property type="protein sequence ID" value="SBV95453.1"/>
    <property type="molecule type" value="Genomic_DNA"/>
</dbReference>
<reference evidence="1" key="1">
    <citation type="submission" date="2016-04" db="EMBL/GenBank/DDBJ databases">
        <authorList>
            <person name="Evans L.H."/>
            <person name="Alamgir A."/>
            <person name="Owens N."/>
            <person name="Weber N.D."/>
            <person name="Virtaneva K."/>
            <person name="Barbian K."/>
            <person name="Babar A."/>
            <person name="Rosenke K."/>
        </authorList>
    </citation>
    <scope>NUCLEOTIDE SEQUENCE</scope>
    <source>
        <strain evidence="1">86-1</strain>
    </source>
</reference>
<protein>
    <submittedName>
        <fullName evidence="1">Uncharacterized protein</fullName>
    </submittedName>
</protein>
<dbReference type="PROSITE" id="PS51257">
    <property type="entry name" value="PROKAR_LIPOPROTEIN"/>
    <property type="match status" value="1"/>
</dbReference>
<sequence>MVMKGFTGTGSAMGCSISQKPMNVLAIFQKKIECVRKSVTMYISFIYTTVYV</sequence>
<accession>A0A212J7N0</accession>
<dbReference type="AlphaFoldDB" id="A0A212J7N0"/>
<evidence type="ECO:0000313" key="1">
    <source>
        <dbReference type="EMBL" id="SBV95453.1"/>
    </source>
</evidence>
<organism evidence="1">
    <name type="scientific">uncultured Dysgonomonas sp</name>
    <dbReference type="NCBI Taxonomy" id="206096"/>
    <lineage>
        <taxon>Bacteria</taxon>
        <taxon>Pseudomonadati</taxon>
        <taxon>Bacteroidota</taxon>
        <taxon>Bacteroidia</taxon>
        <taxon>Bacteroidales</taxon>
        <taxon>Dysgonomonadaceae</taxon>
        <taxon>Dysgonomonas</taxon>
        <taxon>environmental samples</taxon>
    </lineage>
</organism>
<gene>
    <name evidence="1" type="ORF">KL86DYS1_11395</name>
</gene>
<name>A0A212J7N0_9BACT</name>
<proteinExistence type="predicted"/>